<protein>
    <submittedName>
        <fullName evidence="1">Uncharacterized protein</fullName>
    </submittedName>
</protein>
<sequence length="345" mass="37901">MSKQAYQSGVVLMRCDGCKNRHLIADNLGWFRDKRVNIEDLMREKSEEVRRLTDLGLLDSVEASQIQEALGRRFVAAAAAAAAPLERGLRRALTQGAAGGARELPDPAQRRRDMKQRSNTRDRRSVASDASPVPTCVVRVSNLPPSTTAADISCALAPGRARTPRIKSLRFECDFNLRPLRSARAVFFSERDAADFAAAANDCIFAGSRIGAGFVTRGVVPNPTRDKYLGSAQDTVVFLYGYPPHVHQHQIRDYYRTYDIVDTTLPGVQPAPQSGHTFLSRRGAFLVQLATPAEARRFIRDVYGTEYAARGDEGAGDAADARAPEGSRDGAPPERRYTLKAVLLR</sequence>
<dbReference type="Proteomes" id="UP001140234">
    <property type="component" value="Unassembled WGS sequence"/>
</dbReference>
<reference evidence="1" key="1">
    <citation type="submission" date="2022-07" db="EMBL/GenBank/DDBJ databases">
        <title>Phylogenomic reconstructions and comparative analyses of Kickxellomycotina fungi.</title>
        <authorList>
            <person name="Reynolds N.K."/>
            <person name="Stajich J.E."/>
            <person name="Barry K."/>
            <person name="Grigoriev I.V."/>
            <person name="Crous P."/>
            <person name="Smith M.E."/>
        </authorList>
    </citation>
    <scope>NUCLEOTIDE SEQUENCE</scope>
    <source>
        <strain evidence="1">CBS 109366</strain>
    </source>
</reference>
<organism evidence="1 2">
    <name type="scientific">Coemansia nantahalensis</name>
    <dbReference type="NCBI Taxonomy" id="2789366"/>
    <lineage>
        <taxon>Eukaryota</taxon>
        <taxon>Fungi</taxon>
        <taxon>Fungi incertae sedis</taxon>
        <taxon>Zoopagomycota</taxon>
        <taxon>Kickxellomycotina</taxon>
        <taxon>Kickxellomycetes</taxon>
        <taxon>Kickxellales</taxon>
        <taxon>Kickxellaceae</taxon>
        <taxon>Coemansia</taxon>
    </lineage>
</organism>
<keyword evidence="2" id="KW-1185">Reference proteome</keyword>
<gene>
    <name evidence="1" type="ORF">IWQ57_006034</name>
</gene>
<evidence type="ECO:0000313" key="2">
    <source>
        <dbReference type="Proteomes" id="UP001140234"/>
    </source>
</evidence>
<name>A0ACC1JL90_9FUNG</name>
<comment type="caution">
    <text evidence="1">The sequence shown here is derived from an EMBL/GenBank/DDBJ whole genome shotgun (WGS) entry which is preliminary data.</text>
</comment>
<dbReference type="EMBL" id="JANBUJ010003210">
    <property type="protein sequence ID" value="KAJ2761496.1"/>
    <property type="molecule type" value="Genomic_DNA"/>
</dbReference>
<accession>A0ACC1JL90</accession>
<proteinExistence type="predicted"/>
<evidence type="ECO:0000313" key="1">
    <source>
        <dbReference type="EMBL" id="KAJ2761496.1"/>
    </source>
</evidence>